<feature type="domain" description="Penicillin-binding protein transpeptidase" evidence="14">
    <location>
        <begin position="316"/>
        <end position="604"/>
    </location>
</feature>
<evidence type="ECO:0000256" key="4">
    <source>
        <dbReference type="ARBA" id="ARBA00022645"/>
    </source>
</evidence>
<feature type="domain" description="Glycosyl transferase family 51" evidence="15">
    <location>
        <begin position="59"/>
        <end position="235"/>
    </location>
</feature>
<evidence type="ECO:0000256" key="8">
    <source>
        <dbReference type="ARBA" id="ARBA00022801"/>
    </source>
</evidence>
<keyword evidence="4" id="KW-0121">Carboxypeptidase</keyword>
<comment type="caution">
    <text evidence="17">The sequence shown here is derived from an EMBL/GenBank/DDBJ whole genome shotgun (WGS) entry which is preliminary data.</text>
</comment>
<evidence type="ECO:0000256" key="13">
    <source>
        <dbReference type="SAM" id="SignalP"/>
    </source>
</evidence>
<evidence type="ECO:0000313" key="18">
    <source>
        <dbReference type="Proteomes" id="UP000292136"/>
    </source>
</evidence>
<dbReference type="InterPro" id="IPR050396">
    <property type="entry name" value="Glycosyltr_51/Transpeptidase"/>
</dbReference>
<dbReference type="EC" id="2.4.99.28" evidence="10"/>
<evidence type="ECO:0000256" key="7">
    <source>
        <dbReference type="ARBA" id="ARBA00022679"/>
    </source>
</evidence>
<evidence type="ECO:0000256" key="12">
    <source>
        <dbReference type="SAM" id="MobiDB-lite"/>
    </source>
</evidence>
<feature type="region of interest" description="Disordered" evidence="12">
    <location>
        <begin position="610"/>
        <end position="630"/>
    </location>
</feature>
<dbReference type="InterPro" id="IPR001460">
    <property type="entry name" value="PCN-bd_Tpept"/>
</dbReference>
<accession>A0ABM5P7B7</accession>
<keyword evidence="13" id="KW-0732">Signal</keyword>
<dbReference type="EMBL" id="SHKM01000001">
    <property type="protein sequence ID" value="RZT90015.1"/>
    <property type="molecule type" value="Genomic_DNA"/>
</dbReference>
<keyword evidence="7" id="KW-0808">Transferase</keyword>
<evidence type="ECO:0000256" key="10">
    <source>
        <dbReference type="ARBA" id="ARBA00044770"/>
    </source>
</evidence>
<evidence type="ECO:0000256" key="11">
    <source>
        <dbReference type="ARBA" id="ARBA00049902"/>
    </source>
</evidence>
<dbReference type="InterPro" id="IPR009647">
    <property type="entry name" value="PBP_C"/>
</dbReference>
<evidence type="ECO:0000256" key="2">
    <source>
        <dbReference type="ARBA" id="ARBA00007090"/>
    </source>
</evidence>
<keyword evidence="9" id="KW-0511">Multifunctional enzyme</keyword>
<evidence type="ECO:0000259" key="14">
    <source>
        <dbReference type="Pfam" id="PF00905"/>
    </source>
</evidence>
<dbReference type="InterPro" id="IPR036950">
    <property type="entry name" value="PBP_transglycosylase"/>
</dbReference>
<keyword evidence="18" id="KW-1185">Reference proteome</keyword>
<dbReference type="InterPro" id="IPR012338">
    <property type="entry name" value="Beta-lactam/transpept-like"/>
</dbReference>
<dbReference type="PANTHER" id="PTHR32282:SF15">
    <property type="entry name" value="PENICILLIN-BINDING PROTEIN 1C"/>
    <property type="match status" value="1"/>
</dbReference>
<reference evidence="17 18" key="1">
    <citation type="submission" date="2019-02" db="EMBL/GenBank/DDBJ databases">
        <title>Genomic Encyclopedia of Type Strains, Phase IV (KMG-IV): sequencing the most valuable type-strain genomes for metagenomic binning, comparative biology and taxonomic classification.</title>
        <authorList>
            <person name="Goeker M."/>
        </authorList>
    </citation>
    <scope>NUCLEOTIDE SEQUENCE [LARGE SCALE GENOMIC DNA]</scope>
    <source>
        <strain evidence="17 18">DSM 21223</strain>
    </source>
</reference>
<dbReference type="Pfam" id="PF06832">
    <property type="entry name" value="BiPBP_C"/>
    <property type="match status" value="1"/>
</dbReference>
<comment type="pathway">
    <text evidence="1">Cell wall biogenesis; peptidoglycan biosynthesis.</text>
</comment>
<dbReference type="Pfam" id="PF00905">
    <property type="entry name" value="Transpeptidase"/>
    <property type="match status" value="1"/>
</dbReference>
<evidence type="ECO:0000256" key="9">
    <source>
        <dbReference type="ARBA" id="ARBA00023268"/>
    </source>
</evidence>
<protein>
    <recommendedName>
        <fullName evidence="10">peptidoglycan glycosyltransferase</fullName>
        <ecNumber evidence="10">2.4.99.28</ecNumber>
    </recommendedName>
</protein>
<keyword evidence="6" id="KW-0328">Glycosyltransferase</keyword>
<comment type="catalytic activity">
    <reaction evidence="11">
        <text>[GlcNAc-(1-&gt;4)-Mur2Ac(oyl-L-Ala-gamma-D-Glu-L-Lys-D-Ala-D-Ala)](n)-di-trans,octa-cis-undecaprenyl diphosphate + beta-D-GlcNAc-(1-&gt;4)-Mur2Ac(oyl-L-Ala-gamma-D-Glu-L-Lys-D-Ala-D-Ala)-di-trans,octa-cis-undecaprenyl diphosphate = [GlcNAc-(1-&gt;4)-Mur2Ac(oyl-L-Ala-gamma-D-Glu-L-Lys-D-Ala-D-Ala)](n+1)-di-trans,octa-cis-undecaprenyl diphosphate + di-trans,octa-cis-undecaprenyl diphosphate + H(+)</text>
        <dbReference type="Rhea" id="RHEA:23708"/>
        <dbReference type="Rhea" id="RHEA-COMP:9602"/>
        <dbReference type="Rhea" id="RHEA-COMP:9603"/>
        <dbReference type="ChEBI" id="CHEBI:15378"/>
        <dbReference type="ChEBI" id="CHEBI:58405"/>
        <dbReference type="ChEBI" id="CHEBI:60033"/>
        <dbReference type="ChEBI" id="CHEBI:78435"/>
        <dbReference type="EC" id="2.4.99.28"/>
    </reaction>
</comment>
<name>A0ABM5P7B7_9RHOO</name>
<feature type="domain" description="Penicillin-binding C-terminal" evidence="16">
    <location>
        <begin position="668"/>
        <end position="736"/>
    </location>
</feature>
<gene>
    <name evidence="17" type="ORF">EV678_0819</name>
</gene>
<keyword evidence="8" id="KW-0378">Hydrolase</keyword>
<evidence type="ECO:0000256" key="6">
    <source>
        <dbReference type="ARBA" id="ARBA00022676"/>
    </source>
</evidence>
<sequence>MPRFSGFGERRLPLRRRALLPTLALLLGLAAPAAQALPDYAQVRREYRASDATLLARDGQVLQSLRLDRNVRRRAWTPLAEISPALVRAVIVSEDRRFMEHDGVDWRAAGKAAWSNFWGSRTRGASTLTMQLAGLLEEDGQRRGRRSFLDKLGQSMAAGRLERTWNKRQIIEAYLNLVPFRGELQGVGAMSQELFGKWPHGLDERESALAAALLRSPNAFPAVVARRACRLLAEMGREQECSDAQAFAAYVDYALSGAQRTRQAPAPQLAPHLARKLLEQPGQALLSSLDADLQQFASHALRRHLHTLRHQNVEDGAVLVLDNASGEILAWVGSSGDLSEAAEVDGVTALRQAGSTLKPFLYALAFEQRALTPASLIEDAPLALDTGNGLYAPQNYEPHYQGWVSVRRALAGSLNVPAVRTLVRLGPEPFRRKLLQAGLASLNQDGDWYGYSLALGSADISLLMLANGYRSLANGGRWSPLRAVPATAAGSNGKAQPIPCRREGCAGVFSDVPRPAFTAAAAFLVGDILADRNARASTFGLESWLATPYWSAVKTGTSKDMRDNWCTGYSRRYTVAVWVGNAGGSPMHDVSGISGAAPVWREVMDWLHRGDPARARPPQSSRPPPAPAGVVRQSIRFEPAREPARQEWFLAGTEQTLIRQAGGQALGRIAYPADGTILALDPDIPPSRQRIELRLSGPAAPGWHWQLDGKRLAAAQPAPRWLPQPGRHRLQLVDARQRVIDEAAFEVRALKGKSRR</sequence>
<dbReference type="Gene3D" id="3.40.710.10">
    <property type="entry name" value="DD-peptidase/beta-lactamase superfamily"/>
    <property type="match status" value="1"/>
</dbReference>
<evidence type="ECO:0000259" key="15">
    <source>
        <dbReference type="Pfam" id="PF00912"/>
    </source>
</evidence>
<dbReference type="InterPro" id="IPR001264">
    <property type="entry name" value="Glyco_trans_51"/>
</dbReference>
<keyword evidence="5" id="KW-0645">Protease</keyword>
<evidence type="ECO:0000256" key="1">
    <source>
        <dbReference type="ARBA" id="ARBA00004752"/>
    </source>
</evidence>
<dbReference type="InterPro" id="IPR011815">
    <property type="entry name" value="PBP_1c"/>
</dbReference>
<dbReference type="PANTHER" id="PTHR32282">
    <property type="entry name" value="BINDING PROTEIN TRANSPEPTIDASE, PUTATIVE-RELATED"/>
    <property type="match status" value="1"/>
</dbReference>
<dbReference type="SUPFAM" id="SSF56601">
    <property type="entry name" value="beta-lactamase/transpeptidase-like"/>
    <property type="match status" value="1"/>
</dbReference>
<feature type="chain" id="PRO_5047316028" description="peptidoglycan glycosyltransferase" evidence="13">
    <location>
        <begin position="37"/>
        <end position="756"/>
    </location>
</feature>
<dbReference type="SUPFAM" id="SSF53955">
    <property type="entry name" value="Lysozyme-like"/>
    <property type="match status" value="1"/>
</dbReference>
<comment type="similarity">
    <text evidence="2">In the C-terminal section; belongs to the transpeptidase family.</text>
</comment>
<dbReference type="Gene3D" id="1.10.3810.10">
    <property type="entry name" value="Biosynthetic peptidoglycan transglycosylase-like"/>
    <property type="match status" value="1"/>
</dbReference>
<evidence type="ECO:0000256" key="5">
    <source>
        <dbReference type="ARBA" id="ARBA00022670"/>
    </source>
</evidence>
<dbReference type="RefSeq" id="WP_130458597.1">
    <property type="nucleotide sequence ID" value="NZ_SHKM01000001.1"/>
</dbReference>
<evidence type="ECO:0000313" key="17">
    <source>
        <dbReference type="EMBL" id="RZT90015.1"/>
    </source>
</evidence>
<dbReference type="Pfam" id="PF00912">
    <property type="entry name" value="Transgly"/>
    <property type="match status" value="1"/>
</dbReference>
<dbReference type="InterPro" id="IPR023346">
    <property type="entry name" value="Lysozyme-like_dom_sf"/>
</dbReference>
<evidence type="ECO:0000259" key="16">
    <source>
        <dbReference type="Pfam" id="PF06832"/>
    </source>
</evidence>
<dbReference type="NCBIfam" id="TIGR02073">
    <property type="entry name" value="PBP_1c"/>
    <property type="match status" value="1"/>
</dbReference>
<comment type="similarity">
    <text evidence="3">In the N-terminal section; belongs to the glycosyltransferase 51 family.</text>
</comment>
<evidence type="ECO:0000256" key="3">
    <source>
        <dbReference type="ARBA" id="ARBA00007739"/>
    </source>
</evidence>
<feature type="signal peptide" evidence="13">
    <location>
        <begin position="1"/>
        <end position="36"/>
    </location>
</feature>
<proteinExistence type="inferred from homology"/>
<organism evidence="17 18">
    <name type="scientific">Azospira oryzae</name>
    <dbReference type="NCBI Taxonomy" id="146939"/>
    <lineage>
        <taxon>Bacteria</taxon>
        <taxon>Pseudomonadati</taxon>
        <taxon>Pseudomonadota</taxon>
        <taxon>Betaproteobacteria</taxon>
        <taxon>Rhodocyclales</taxon>
        <taxon>Rhodocyclaceae</taxon>
        <taxon>Azospira</taxon>
    </lineage>
</organism>
<dbReference type="Proteomes" id="UP000292136">
    <property type="component" value="Unassembled WGS sequence"/>
</dbReference>